<sequence>MSLLLPGWHCEAREHGLVAQRLGPLTDYQLLNGCLPEIAATNESELWLLRDAQARLAERVAVAEAVRTRS</sequence>
<reference evidence="1" key="1">
    <citation type="submission" date="2020-11" db="EMBL/GenBank/DDBJ databases">
        <title>Sequencing the genomes of 1000 actinobacteria strains.</title>
        <authorList>
            <person name="Klenk H.-P."/>
        </authorList>
    </citation>
    <scope>NUCLEOTIDE SEQUENCE</scope>
    <source>
        <strain evidence="1">DSM 43175</strain>
    </source>
</reference>
<dbReference type="RefSeq" id="WP_197010405.1">
    <property type="nucleotide sequence ID" value="NZ_BAABES010000024.1"/>
</dbReference>
<dbReference type="Proteomes" id="UP000614047">
    <property type="component" value="Unassembled WGS sequence"/>
</dbReference>
<gene>
    <name evidence="1" type="ORF">IW256_001675</name>
</gene>
<dbReference type="AlphaFoldDB" id="A0A931DE87"/>
<dbReference type="EMBL" id="JADOUA010000001">
    <property type="protein sequence ID" value="MBG6087562.1"/>
    <property type="molecule type" value="Genomic_DNA"/>
</dbReference>
<protein>
    <submittedName>
        <fullName evidence="1">Uncharacterized protein</fullName>
    </submittedName>
</protein>
<name>A0A931DE87_9ACTN</name>
<keyword evidence="2" id="KW-1185">Reference proteome</keyword>
<accession>A0A931DE87</accession>
<comment type="caution">
    <text evidence="1">The sequence shown here is derived from an EMBL/GenBank/DDBJ whole genome shotgun (WGS) entry which is preliminary data.</text>
</comment>
<evidence type="ECO:0000313" key="1">
    <source>
        <dbReference type="EMBL" id="MBG6087562.1"/>
    </source>
</evidence>
<proteinExistence type="predicted"/>
<evidence type="ECO:0000313" key="2">
    <source>
        <dbReference type="Proteomes" id="UP000614047"/>
    </source>
</evidence>
<organism evidence="1 2">
    <name type="scientific">Actinomadura viridis</name>
    <dbReference type="NCBI Taxonomy" id="58110"/>
    <lineage>
        <taxon>Bacteria</taxon>
        <taxon>Bacillati</taxon>
        <taxon>Actinomycetota</taxon>
        <taxon>Actinomycetes</taxon>
        <taxon>Streptosporangiales</taxon>
        <taxon>Thermomonosporaceae</taxon>
        <taxon>Actinomadura</taxon>
    </lineage>
</organism>